<feature type="transmembrane region" description="Helical" evidence="1">
    <location>
        <begin position="242"/>
        <end position="267"/>
    </location>
</feature>
<organism evidence="3 4">
    <name type="scientific">Streptomyces antnestii</name>
    <dbReference type="NCBI Taxonomy" id="2494256"/>
    <lineage>
        <taxon>Bacteria</taxon>
        <taxon>Bacillati</taxon>
        <taxon>Actinomycetota</taxon>
        <taxon>Actinomycetes</taxon>
        <taxon>Kitasatosporales</taxon>
        <taxon>Streptomycetaceae</taxon>
        <taxon>Streptomyces</taxon>
    </lineage>
</organism>
<feature type="domain" description="RCK N-terminal" evidence="2">
    <location>
        <begin position="290"/>
        <end position="391"/>
    </location>
</feature>
<reference evidence="3 4" key="1">
    <citation type="submission" date="2019-01" db="EMBL/GenBank/DDBJ databases">
        <title>Genome sequences of Streptomyces and Rhizobium isolates collected from root and soil.</title>
        <authorList>
            <person name="Chhettri S."/>
            <person name="Sevigny J.L."/>
            <person name="Sen A."/>
            <person name="Ennis N."/>
            <person name="Tisa L."/>
        </authorList>
    </citation>
    <scope>NUCLEOTIDE SEQUENCE [LARGE SCALE GENOMIC DNA]</scope>
    <source>
        <strain evidence="3 4">San01</strain>
    </source>
</reference>
<protein>
    <submittedName>
        <fullName evidence="3">Portal protein</fullName>
    </submittedName>
</protein>
<comment type="caution">
    <text evidence="3">The sequence shown here is derived from an EMBL/GenBank/DDBJ whole genome shotgun (WGS) entry which is preliminary data.</text>
</comment>
<feature type="transmembrane region" description="Helical" evidence="1">
    <location>
        <begin position="190"/>
        <end position="213"/>
    </location>
</feature>
<dbReference type="Gene3D" id="3.40.50.720">
    <property type="entry name" value="NAD(P)-binding Rossmann-like Domain"/>
    <property type="match status" value="1"/>
</dbReference>
<dbReference type="PANTHER" id="PTHR43833:SF11">
    <property type="entry name" value="VOLTAGE-GATED POTASSIUM CHANNEL KCH"/>
    <property type="match status" value="1"/>
</dbReference>
<keyword evidence="1" id="KW-0812">Transmembrane</keyword>
<dbReference type="Pfam" id="PF02254">
    <property type="entry name" value="TrkA_N"/>
    <property type="match status" value="1"/>
</dbReference>
<dbReference type="PANTHER" id="PTHR43833">
    <property type="entry name" value="POTASSIUM CHANNEL PROTEIN 2-RELATED-RELATED"/>
    <property type="match status" value="1"/>
</dbReference>
<keyword evidence="1" id="KW-1133">Transmembrane helix</keyword>
<name>A0A3S2VXL1_9ACTN</name>
<evidence type="ECO:0000313" key="4">
    <source>
        <dbReference type="Proteomes" id="UP000283128"/>
    </source>
</evidence>
<dbReference type="SUPFAM" id="SSF51735">
    <property type="entry name" value="NAD(P)-binding Rossmann-fold domains"/>
    <property type="match status" value="2"/>
</dbReference>
<sequence>MTPQTPRAEEHHIPSPGQHIVIIEDDEALGRSAAAHIGRWYGTVHRLPRPDDDTLRQQLEQHPVDAVAVVSRDDIVALRYALLAEHLKPGIRLVVTLFDRTVADEVSRTVPNCTVLSMTDAIVPSLLAGCLAPSYAALQPDGGGVVAVRREGGEATVEHLPGRALAADLPAHHRASPRAWLRSLGTSAKALVASLTALSVAFTVDIVLGVTVLHEHWSDSTWNAARALTTIGSSSAAEHGPAWYKVVSAVSMLVVLVLAAIFTASVVDRFTGHRMTSILGARSIPRRGHVVVVGLGQVGLRLSARLKDLGIKVVAVERNPQAACLPLARSLNIPVVLGRGGDRFLLERLSVRQARGLAAVGSDSLENMAVAVAARAVASDQRIILRAGSDEVTTDSQALFRIGAVCDFPRIVGAFVAASVLGVEPSSVFVAEGRTCALFPDGQVVDLATWDTRTEEPVRTN</sequence>
<proteinExistence type="predicted"/>
<dbReference type="InterPro" id="IPR050721">
    <property type="entry name" value="Trk_Ktr_HKT_K-transport"/>
</dbReference>
<keyword evidence="1" id="KW-0472">Membrane</keyword>
<dbReference type="GO" id="GO:0006813">
    <property type="term" value="P:potassium ion transport"/>
    <property type="evidence" value="ECO:0007669"/>
    <property type="project" value="InterPro"/>
</dbReference>
<dbReference type="InterPro" id="IPR003148">
    <property type="entry name" value="RCK_N"/>
</dbReference>
<dbReference type="OrthoDB" id="3962714at2"/>
<dbReference type="EMBL" id="RZYA01000016">
    <property type="protein sequence ID" value="RVU19963.1"/>
    <property type="molecule type" value="Genomic_DNA"/>
</dbReference>
<accession>A0A3S2VXL1</accession>
<gene>
    <name evidence="3" type="ORF">EOT10_28575</name>
</gene>
<dbReference type="AlphaFoldDB" id="A0A3S2VXL1"/>
<dbReference type="Proteomes" id="UP000283128">
    <property type="component" value="Unassembled WGS sequence"/>
</dbReference>
<dbReference type="InterPro" id="IPR036291">
    <property type="entry name" value="NAD(P)-bd_dom_sf"/>
</dbReference>
<evidence type="ECO:0000256" key="1">
    <source>
        <dbReference type="SAM" id="Phobius"/>
    </source>
</evidence>
<evidence type="ECO:0000259" key="2">
    <source>
        <dbReference type="Pfam" id="PF02254"/>
    </source>
</evidence>
<dbReference type="RefSeq" id="WP_127831217.1">
    <property type="nucleotide sequence ID" value="NZ_RZYA01000016.1"/>
</dbReference>
<evidence type="ECO:0000313" key="3">
    <source>
        <dbReference type="EMBL" id="RVU19963.1"/>
    </source>
</evidence>
<keyword evidence="4" id="KW-1185">Reference proteome</keyword>